<dbReference type="InterPro" id="IPR021214">
    <property type="entry name" value="DUF2568"/>
</dbReference>
<feature type="transmembrane region" description="Helical" evidence="1">
    <location>
        <begin position="39"/>
        <end position="56"/>
    </location>
</feature>
<dbReference type="RefSeq" id="WP_345592212.1">
    <property type="nucleotide sequence ID" value="NZ_BAABCQ010000042.1"/>
</dbReference>
<keyword evidence="3" id="KW-1185">Reference proteome</keyword>
<keyword evidence="1" id="KW-1133">Transmembrane helix</keyword>
<proteinExistence type="predicted"/>
<dbReference type="Proteomes" id="UP001500034">
    <property type="component" value="Unassembled WGS sequence"/>
</dbReference>
<feature type="transmembrane region" description="Helical" evidence="1">
    <location>
        <begin position="68"/>
        <end position="87"/>
    </location>
</feature>
<feature type="transmembrane region" description="Helical" evidence="1">
    <location>
        <begin position="93"/>
        <end position="111"/>
    </location>
</feature>
<evidence type="ECO:0000313" key="2">
    <source>
        <dbReference type="EMBL" id="GAA3975152.1"/>
    </source>
</evidence>
<feature type="transmembrane region" description="Helical" evidence="1">
    <location>
        <begin position="7"/>
        <end position="27"/>
    </location>
</feature>
<protein>
    <submittedName>
        <fullName evidence="2">YrdB family protein</fullName>
    </submittedName>
</protein>
<organism evidence="2 3">
    <name type="scientific">Streptomyces marokkonensis</name>
    <dbReference type="NCBI Taxonomy" id="324855"/>
    <lineage>
        <taxon>Bacteria</taxon>
        <taxon>Bacillati</taxon>
        <taxon>Actinomycetota</taxon>
        <taxon>Actinomycetes</taxon>
        <taxon>Kitasatosporales</taxon>
        <taxon>Streptomycetaceae</taxon>
        <taxon>Streptomyces</taxon>
    </lineage>
</organism>
<sequence length="113" mass="11782">MLSSLKALNMLVMFLLELAVYAAVVLWGFTAGDGWPVEWALGLGAPAVMITAWALFGSPRAKYAVHGGGRVVLEVLWFGTGAAALAASGSQGWAAAFGGVYVVNAALRALWKQ</sequence>
<keyword evidence="1" id="KW-0472">Membrane</keyword>
<gene>
    <name evidence="2" type="ORF">GCM10022384_26820</name>
</gene>
<evidence type="ECO:0000313" key="3">
    <source>
        <dbReference type="Proteomes" id="UP001500034"/>
    </source>
</evidence>
<evidence type="ECO:0000256" key="1">
    <source>
        <dbReference type="SAM" id="Phobius"/>
    </source>
</evidence>
<accession>A0ABP7Q2M7</accession>
<name>A0ABP7Q2M7_9ACTN</name>
<comment type="caution">
    <text evidence="2">The sequence shown here is derived from an EMBL/GenBank/DDBJ whole genome shotgun (WGS) entry which is preliminary data.</text>
</comment>
<dbReference type="EMBL" id="BAABCQ010000042">
    <property type="protein sequence ID" value="GAA3975152.1"/>
    <property type="molecule type" value="Genomic_DNA"/>
</dbReference>
<dbReference type="Pfam" id="PF10823">
    <property type="entry name" value="DUF2568"/>
    <property type="match status" value="1"/>
</dbReference>
<keyword evidence="1" id="KW-0812">Transmembrane</keyword>
<reference evidence="3" key="1">
    <citation type="journal article" date="2019" name="Int. J. Syst. Evol. Microbiol.">
        <title>The Global Catalogue of Microorganisms (GCM) 10K type strain sequencing project: providing services to taxonomists for standard genome sequencing and annotation.</title>
        <authorList>
            <consortium name="The Broad Institute Genomics Platform"/>
            <consortium name="The Broad Institute Genome Sequencing Center for Infectious Disease"/>
            <person name="Wu L."/>
            <person name="Ma J."/>
        </authorList>
    </citation>
    <scope>NUCLEOTIDE SEQUENCE [LARGE SCALE GENOMIC DNA]</scope>
    <source>
        <strain evidence="3">JCM 17027</strain>
    </source>
</reference>